<evidence type="ECO:0000256" key="8">
    <source>
        <dbReference type="ARBA" id="ARBA00023157"/>
    </source>
</evidence>
<keyword evidence="5 10" id="KW-1133">Transmembrane helix</keyword>
<evidence type="ECO:0000256" key="6">
    <source>
        <dbReference type="ARBA" id="ARBA00023002"/>
    </source>
</evidence>
<dbReference type="InterPro" id="IPR038354">
    <property type="entry name" value="VKOR_sf"/>
</dbReference>
<evidence type="ECO:0000256" key="4">
    <source>
        <dbReference type="ARBA" id="ARBA00022719"/>
    </source>
</evidence>
<keyword evidence="6" id="KW-0560">Oxidoreductase</keyword>
<sequence>MSENFSFLFHYLKKENITIDEREFTFQVQSHSDYPSLLAVSDTLSFFNINNLATRIENEDLEHLPDNFTALISDENKNPFLAFVERNQSDFRYTQDAKSVQISKGAFSERFQNIVLLAEKEENELKINNSKKVLIFGSILLGIVYFSSIFITGFSLLQLLIVLFASMGVYLSIEAISHEFGIKTKFSEAVCTITTSADCGEVINSKKSKYFEWISFSDFSIAFFGSQLLALLFFTISNQLESFYAITTLLLLSAVPITILSIYQQWFVVKKWCPICMTIIVLIYAELISLLVFNSFHLIVNLLVVNYFALSLIASYLLTVYIKQIIKKNFELEDNVTEGNRFKRKYSLFKMALLDSRTIESKDNTSNSIVLGNPEARLKITVVSSPFCGHCKNAHEIIDEILKRYNDKVSITIQFNYNPKFSDEKSLIVHQKLIRLFLEKGQDAFVKALHIWFEEKNIDKLDSPDTSVCSDLKIDELLHEQFQWNQENKLTFTPAIIINGYLFPKQYDRNDLIYFINDLEDDDEF</sequence>
<keyword evidence="3 10" id="KW-0812">Transmembrane</keyword>
<dbReference type="Gene3D" id="3.40.30.10">
    <property type="entry name" value="Glutaredoxin"/>
    <property type="match status" value="1"/>
</dbReference>
<keyword evidence="13" id="KW-1185">Reference proteome</keyword>
<feature type="transmembrane region" description="Helical" evidence="10">
    <location>
        <begin position="275"/>
        <end position="293"/>
    </location>
</feature>
<reference evidence="12 13" key="1">
    <citation type="submission" date="2023-11" db="EMBL/GenBank/DDBJ databases">
        <title>Unpublished Manusciprt.</title>
        <authorList>
            <person name="Saticioglu I.B."/>
            <person name="Ay H."/>
            <person name="Ajmi N."/>
            <person name="Altun S."/>
            <person name="Duman M."/>
        </authorList>
    </citation>
    <scope>NUCLEOTIDE SEQUENCE [LARGE SCALE GENOMIC DNA]</scope>
    <source>
        <strain evidence="12 13">Fl-318</strain>
    </source>
</reference>
<dbReference type="Pfam" id="PF13462">
    <property type="entry name" value="Thioredoxin_4"/>
    <property type="match status" value="1"/>
</dbReference>
<keyword evidence="7 10" id="KW-0472">Membrane</keyword>
<dbReference type="CDD" id="cd02972">
    <property type="entry name" value="DsbA_family"/>
    <property type="match status" value="1"/>
</dbReference>
<dbReference type="InterPro" id="IPR012336">
    <property type="entry name" value="Thioredoxin-like_fold"/>
</dbReference>
<dbReference type="SUPFAM" id="SSF52833">
    <property type="entry name" value="Thioredoxin-like"/>
    <property type="match status" value="1"/>
</dbReference>
<dbReference type="SMART" id="SM00756">
    <property type="entry name" value="VKc"/>
    <property type="match status" value="1"/>
</dbReference>
<evidence type="ECO:0000313" key="13">
    <source>
        <dbReference type="Proteomes" id="UP001273350"/>
    </source>
</evidence>
<gene>
    <name evidence="12" type="ORF">SGQ83_00560</name>
</gene>
<evidence type="ECO:0000256" key="1">
    <source>
        <dbReference type="ARBA" id="ARBA00004141"/>
    </source>
</evidence>
<dbReference type="InterPro" id="IPR012932">
    <property type="entry name" value="VKOR"/>
</dbReference>
<feature type="transmembrane region" description="Helical" evidence="10">
    <location>
        <begin position="133"/>
        <end position="151"/>
    </location>
</feature>
<comment type="caution">
    <text evidence="12">The sequence shown here is derived from an EMBL/GenBank/DDBJ whole genome shotgun (WGS) entry which is preliminary data.</text>
</comment>
<feature type="transmembrane region" description="Helical" evidence="10">
    <location>
        <begin position="157"/>
        <end position="176"/>
    </location>
</feature>
<dbReference type="Pfam" id="PF07884">
    <property type="entry name" value="VKOR"/>
    <property type="match status" value="1"/>
</dbReference>
<dbReference type="Proteomes" id="UP001273350">
    <property type="component" value="Unassembled WGS sequence"/>
</dbReference>
<dbReference type="CDD" id="cd12921">
    <property type="entry name" value="VKOR_4"/>
    <property type="match status" value="1"/>
</dbReference>
<organism evidence="12 13">
    <name type="scientific">Flavobacterium cupriresistens</name>
    <dbReference type="NCBI Taxonomy" id="2893885"/>
    <lineage>
        <taxon>Bacteria</taxon>
        <taxon>Pseudomonadati</taxon>
        <taxon>Bacteroidota</taxon>
        <taxon>Flavobacteriia</taxon>
        <taxon>Flavobacteriales</taxon>
        <taxon>Flavobacteriaceae</taxon>
        <taxon>Flavobacterium</taxon>
    </lineage>
</organism>
<keyword evidence="4" id="KW-0874">Quinone</keyword>
<name>A0ABU4R7P2_9FLAO</name>
<comment type="subcellular location">
    <subcellularLocation>
        <location evidence="1">Membrane</location>
        <topology evidence="1">Multi-pass membrane protein</topology>
    </subcellularLocation>
</comment>
<evidence type="ECO:0000256" key="5">
    <source>
        <dbReference type="ARBA" id="ARBA00022989"/>
    </source>
</evidence>
<accession>A0ABU4R7P2</accession>
<feature type="transmembrane region" description="Helical" evidence="10">
    <location>
        <begin position="242"/>
        <end position="263"/>
    </location>
</feature>
<evidence type="ECO:0000256" key="2">
    <source>
        <dbReference type="ARBA" id="ARBA00006214"/>
    </source>
</evidence>
<feature type="domain" description="Vitamin K epoxide reductase" evidence="11">
    <location>
        <begin position="154"/>
        <end position="294"/>
    </location>
</feature>
<keyword evidence="9" id="KW-0676">Redox-active center</keyword>
<evidence type="ECO:0000256" key="3">
    <source>
        <dbReference type="ARBA" id="ARBA00022692"/>
    </source>
</evidence>
<dbReference type="RefSeq" id="WP_230002721.1">
    <property type="nucleotide sequence ID" value="NZ_CP087134.1"/>
</dbReference>
<keyword evidence="8" id="KW-1015">Disulfide bond</keyword>
<dbReference type="InterPro" id="IPR036249">
    <property type="entry name" value="Thioredoxin-like_sf"/>
</dbReference>
<dbReference type="EMBL" id="JAWXVI010000001">
    <property type="protein sequence ID" value="MDX6187828.1"/>
    <property type="molecule type" value="Genomic_DNA"/>
</dbReference>
<evidence type="ECO:0000256" key="9">
    <source>
        <dbReference type="ARBA" id="ARBA00023284"/>
    </source>
</evidence>
<proteinExistence type="inferred from homology"/>
<protein>
    <submittedName>
        <fullName evidence="12">Vitamin K epoxide reductase family protein</fullName>
    </submittedName>
</protein>
<evidence type="ECO:0000313" key="12">
    <source>
        <dbReference type="EMBL" id="MDX6187828.1"/>
    </source>
</evidence>
<dbReference type="Gene3D" id="1.20.1440.130">
    <property type="entry name" value="VKOR domain"/>
    <property type="match status" value="1"/>
</dbReference>
<evidence type="ECO:0000259" key="11">
    <source>
        <dbReference type="SMART" id="SM00756"/>
    </source>
</evidence>
<evidence type="ECO:0000256" key="10">
    <source>
        <dbReference type="SAM" id="Phobius"/>
    </source>
</evidence>
<evidence type="ECO:0000256" key="7">
    <source>
        <dbReference type="ARBA" id="ARBA00023136"/>
    </source>
</evidence>
<comment type="similarity">
    <text evidence="2">Belongs to the VKOR family.</text>
</comment>
<feature type="transmembrane region" description="Helical" evidence="10">
    <location>
        <begin position="299"/>
        <end position="322"/>
    </location>
</feature>
<feature type="transmembrane region" description="Helical" evidence="10">
    <location>
        <begin position="213"/>
        <end position="236"/>
    </location>
</feature>